<dbReference type="GO" id="GO:0006400">
    <property type="term" value="P:tRNA modification"/>
    <property type="evidence" value="ECO:0007669"/>
    <property type="project" value="InterPro"/>
</dbReference>
<keyword evidence="1" id="KW-0812">Transmembrane</keyword>
<sequence>MDYYSVKARQRETAFFRRAGPGVSFRTGTGRTNTITEITEDVVFFQTAKSKRPARISRQKLRDALRHMYVRRSATRREMERYAAYNSALLGLVSIILAGLTKITRTVRGLLRLTMLGIRYFFSGCERDPKALQIVRQQGGLMALMSYHWLRKDTTERWMSYMQDLGFTAQDEASVLLDSGAFSVWNAAQRGADVEITVEEYADFIERNKHWLWGWMNLDVIGDDAATRRNYEYLIARGLRPIPVWPITGSLDELARIVEEDHELVAIGGTAIQLQRMQHRKVREKLTAVARRFGRVQNFHLLGCAVIGILKEFAHILVSADSKAPTSVTGNGRVITKYGQRQAKELEREERTIRSVREFVKLESYLPQGYARATQIAATF</sequence>
<evidence type="ECO:0000313" key="3">
    <source>
        <dbReference type="Proteomes" id="UP000214688"/>
    </source>
</evidence>
<dbReference type="SUPFAM" id="SSF51713">
    <property type="entry name" value="tRNA-guanine transglycosylase"/>
    <property type="match status" value="1"/>
</dbReference>
<protein>
    <submittedName>
        <fullName evidence="2">Uncharacterized protein</fullName>
    </submittedName>
</protein>
<dbReference type="OrthoDB" id="2836045at2"/>
<name>A0A223D5J6_9BACL</name>
<dbReference type="EMBL" id="CP022657">
    <property type="protein sequence ID" value="ASS76841.1"/>
    <property type="molecule type" value="Genomic_DNA"/>
</dbReference>
<dbReference type="RefSeq" id="WP_094238068.1">
    <property type="nucleotide sequence ID" value="NZ_CP022657.1"/>
</dbReference>
<evidence type="ECO:0000313" key="2">
    <source>
        <dbReference type="EMBL" id="ASS76841.1"/>
    </source>
</evidence>
<dbReference type="AlphaFoldDB" id="A0A223D5J6"/>
<proteinExistence type="predicted"/>
<evidence type="ECO:0000256" key="1">
    <source>
        <dbReference type="SAM" id="Phobius"/>
    </source>
</evidence>
<keyword evidence="1" id="KW-0472">Membrane</keyword>
<reference evidence="2 3" key="1">
    <citation type="journal article" date="2015" name="Int. J. Syst. Evol. Microbiol.">
        <title>Tumebacillus algifaecis sp. nov., isolated from decomposing algal scum.</title>
        <authorList>
            <person name="Wu Y.F."/>
            <person name="Zhang B."/>
            <person name="Xing P."/>
            <person name="Wu Q.L."/>
            <person name="Liu S.J."/>
        </authorList>
    </citation>
    <scope>NUCLEOTIDE SEQUENCE [LARGE SCALE GENOMIC DNA]</scope>
    <source>
        <strain evidence="2 3">THMBR28</strain>
    </source>
</reference>
<dbReference type="Proteomes" id="UP000214688">
    <property type="component" value="Chromosome"/>
</dbReference>
<gene>
    <name evidence="2" type="ORF">CIG75_19100</name>
</gene>
<dbReference type="KEGG" id="tab:CIG75_19100"/>
<accession>A0A223D5J6</accession>
<organism evidence="2 3">
    <name type="scientific">Tumebacillus algifaecis</name>
    <dbReference type="NCBI Taxonomy" id="1214604"/>
    <lineage>
        <taxon>Bacteria</taxon>
        <taxon>Bacillati</taxon>
        <taxon>Bacillota</taxon>
        <taxon>Bacilli</taxon>
        <taxon>Bacillales</taxon>
        <taxon>Alicyclobacillaceae</taxon>
        <taxon>Tumebacillus</taxon>
    </lineage>
</organism>
<keyword evidence="3" id="KW-1185">Reference proteome</keyword>
<feature type="transmembrane region" description="Helical" evidence="1">
    <location>
        <begin position="82"/>
        <end position="100"/>
    </location>
</feature>
<dbReference type="InterPro" id="IPR036511">
    <property type="entry name" value="TGT-like_sf"/>
</dbReference>
<keyword evidence="1" id="KW-1133">Transmembrane helix</keyword>